<dbReference type="InterPro" id="IPR002822">
    <property type="entry name" value="Ni_insertion"/>
</dbReference>
<reference evidence="2" key="1">
    <citation type="submission" date="2018-05" db="EMBL/GenBank/DDBJ databases">
        <authorList>
            <person name="Lanie J.A."/>
            <person name="Ng W.-L."/>
            <person name="Kazmierczak K.M."/>
            <person name="Andrzejewski T.M."/>
            <person name="Davidsen T.M."/>
            <person name="Wayne K.J."/>
            <person name="Tettelin H."/>
            <person name="Glass J.I."/>
            <person name="Rusch D."/>
            <person name="Podicherti R."/>
            <person name="Tsui H.-C.T."/>
            <person name="Winkler M.E."/>
        </authorList>
    </citation>
    <scope>NUCLEOTIDE SEQUENCE</scope>
</reference>
<name>A0A382A6N5_9ZZZZ</name>
<feature type="non-terminal residue" evidence="2">
    <location>
        <position position="56"/>
    </location>
</feature>
<proteinExistence type="predicted"/>
<evidence type="ECO:0000313" key="2">
    <source>
        <dbReference type="EMBL" id="SVA96762.1"/>
    </source>
</evidence>
<dbReference type="Pfam" id="PF01969">
    <property type="entry name" value="Ni_insertion"/>
    <property type="match status" value="1"/>
</dbReference>
<accession>A0A382A6N5</accession>
<dbReference type="AlphaFoldDB" id="A0A382A6N5"/>
<dbReference type="EMBL" id="UINC01023986">
    <property type="protein sequence ID" value="SVA96762.1"/>
    <property type="molecule type" value="Genomic_DNA"/>
</dbReference>
<organism evidence="2">
    <name type="scientific">marine metagenome</name>
    <dbReference type="NCBI Taxonomy" id="408172"/>
    <lineage>
        <taxon>unclassified sequences</taxon>
        <taxon>metagenomes</taxon>
        <taxon>ecological metagenomes</taxon>
    </lineage>
</organism>
<sequence length="56" mass="6281">MKNKRVIYFDCFSGISGDMILGAFVSLGVALKEIQKGLKCLNVKGYKINSRQVKRN</sequence>
<evidence type="ECO:0000256" key="1">
    <source>
        <dbReference type="ARBA" id="ARBA00022596"/>
    </source>
</evidence>
<evidence type="ECO:0008006" key="3">
    <source>
        <dbReference type="Google" id="ProtNLM"/>
    </source>
</evidence>
<dbReference type="PANTHER" id="PTHR36566:SF1">
    <property type="entry name" value="PYRIDINIUM-3,5-BISTHIOCARBOXYLIC ACID MONONUCLEOTIDE NICKEL INSERTION PROTEIN"/>
    <property type="match status" value="1"/>
</dbReference>
<dbReference type="PANTHER" id="PTHR36566">
    <property type="entry name" value="NICKEL INSERTION PROTEIN-RELATED"/>
    <property type="match status" value="1"/>
</dbReference>
<keyword evidence="1" id="KW-0533">Nickel</keyword>
<gene>
    <name evidence="2" type="ORF">METZ01_LOCUS149616</name>
</gene>
<protein>
    <recommendedName>
        <fullName evidence="3">TIGR00299 family protein</fullName>
    </recommendedName>
</protein>